<feature type="domain" description="Endonuclease/exonuclease/phosphatase" evidence="1">
    <location>
        <begin position="69"/>
        <end position="281"/>
    </location>
</feature>
<dbReference type="Gene3D" id="3.60.10.10">
    <property type="entry name" value="Endonuclease/exonuclease/phosphatase"/>
    <property type="match status" value="1"/>
</dbReference>
<keyword evidence="2" id="KW-0695">RNA-directed DNA polymerase</keyword>
<keyword evidence="3" id="KW-1185">Reference proteome</keyword>
<keyword evidence="2" id="KW-0808">Transferase</keyword>
<dbReference type="Pfam" id="PF03372">
    <property type="entry name" value="Exo_endo_phos"/>
    <property type="match status" value="1"/>
</dbReference>
<dbReference type="OrthoDB" id="1002480at2759"/>
<dbReference type="InterPro" id="IPR005135">
    <property type="entry name" value="Endo/exonuclease/phosphatase"/>
</dbReference>
<dbReference type="GO" id="GO:0003964">
    <property type="term" value="F:RNA-directed DNA polymerase activity"/>
    <property type="evidence" value="ECO:0007669"/>
    <property type="project" value="UniProtKB-KW"/>
</dbReference>
<proteinExistence type="predicted"/>
<dbReference type="AlphaFoldDB" id="A0A5B6W8U4"/>
<evidence type="ECO:0000259" key="1">
    <source>
        <dbReference type="Pfam" id="PF03372"/>
    </source>
</evidence>
<dbReference type="PANTHER" id="PTHR33710">
    <property type="entry name" value="BNAC02G09200D PROTEIN"/>
    <property type="match status" value="1"/>
</dbReference>
<keyword evidence="2" id="KW-0548">Nucleotidyltransferase</keyword>
<dbReference type="EMBL" id="SMMG02000004">
    <property type="protein sequence ID" value="KAA3478181.1"/>
    <property type="molecule type" value="Genomic_DNA"/>
</dbReference>
<accession>A0A5B6W8U4</accession>
<gene>
    <name evidence="2" type="ORF">EPI10_012004</name>
</gene>
<dbReference type="Proteomes" id="UP000325315">
    <property type="component" value="Unassembled WGS sequence"/>
</dbReference>
<sequence length="352" mass="40166">MRCLQCRPFSHFGKHCSKKNEVKVWRVKPDGANIAQISVPEKSVEGKVVVVDLSPTLKSKHIQSKRTLTKNIRGFNNPLKQKLVVGRLVRLKIDVCCLLETRVKCNNALVILGNYFQGWNFVCNYDHIVNSRILLVWKNACIVDVLYAFGQCITCSVQVQHHKAFFSAVYACNDGVSRRELWSHWCFLSGHVGDAPWLLGGNFNVKISPEESSFFNNSQYFTVDMKDFQALVREIEIFDHAYFGPIFTWSNNQLDRPIATKLDRVLVNAAWLRFLSHSWVEFATLGFSNHCPSIVWLERLPTVVGDTMLKLFTKLKRLKSVLKMLNTKAFGNISAQVKAKAEELESLQLALL</sequence>
<dbReference type="PANTHER" id="PTHR33710:SF77">
    <property type="entry name" value="DNASE I-LIKE SUPERFAMILY PROTEIN"/>
    <property type="match status" value="1"/>
</dbReference>
<organism evidence="2 3">
    <name type="scientific">Gossypium australe</name>
    <dbReference type="NCBI Taxonomy" id="47621"/>
    <lineage>
        <taxon>Eukaryota</taxon>
        <taxon>Viridiplantae</taxon>
        <taxon>Streptophyta</taxon>
        <taxon>Embryophyta</taxon>
        <taxon>Tracheophyta</taxon>
        <taxon>Spermatophyta</taxon>
        <taxon>Magnoliopsida</taxon>
        <taxon>eudicotyledons</taxon>
        <taxon>Gunneridae</taxon>
        <taxon>Pentapetalae</taxon>
        <taxon>rosids</taxon>
        <taxon>malvids</taxon>
        <taxon>Malvales</taxon>
        <taxon>Malvaceae</taxon>
        <taxon>Malvoideae</taxon>
        <taxon>Gossypium</taxon>
    </lineage>
</organism>
<protein>
    <submittedName>
        <fullName evidence="2">Reverse transcriptase</fullName>
    </submittedName>
</protein>
<dbReference type="SUPFAM" id="SSF56219">
    <property type="entry name" value="DNase I-like"/>
    <property type="match status" value="1"/>
</dbReference>
<evidence type="ECO:0000313" key="2">
    <source>
        <dbReference type="EMBL" id="KAA3478181.1"/>
    </source>
</evidence>
<name>A0A5B6W8U4_9ROSI</name>
<comment type="caution">
    <text evidence="2">The sequence shown here is derived from an EMBL/GenBank/DDBJ whole genome shotgun (WGS) entry which is preliminary data.</text>
</comment>
<reference evidence="3" key="1">
    <citation type="journal article" date="2019" name="Plant Biotechnol. J.">
        <title>Genome sequencing of the Australian wild diploid species Gossypium australe highlights disease resistance and delayed gland morphogenesis.</title>
        <authorList>
            <person name="Cai Y."/>
            <person name="Cai X."/>
            <person name="Wang Q."/>
            <person name="Wang P."/>
            <person name="Zhang Y."/>
            <person name="Cai C."/>
            <person name="Xu Y."/>
            <person name="Wang K."/>
            <person name="Zhou Z."/>
            <person name="Wang C."/>
            <person name="Geng S."/>
            <person name="Li B."/>
            <person name="Dong Q."/>
            <person name="Hou Y."/>
            <person name="Wang H."/>
            <person name="Ai P."/>
            <person name="Liu Z."/>
            <person name="Yi F."/>
            <person name="Sun M."/>
            <person name="An G."/>
            <person name="Cheng J."/>
            <person name="Zhang Y."/>
            <person name="Shi Q."/>
            <person name="Xie Y."/>
            <person name="Shi X."/>
            <person name="Chang Y."/>
            <person name="Huang F."/>
            <person name="Chen Y."/>
            <person name="Hong S."/>
            <person name="Mi L."/>
            <person name="Sun Q."/>
            <person name="Zhang L."/>
            <person name="Zhou B."/>
            <person name="Peng R."/>
            <person name="Zhang X."/>
            <person name="Liu F."/>
        </authorList>
    </citation>
    <scope>NUCLEOTIDE SEQUENCE [LARGE SCALE GENOMIC DNA]</scope>
    <source>
        <strain evidence="3">cv. PA1801</strain>
    </source>
</reference>
<evidence type="ECO:0000313" key="3">
    <source>
        <dbReference type="Proteomes" id="UP000325315"/>
    </source>
</evidence>
<dbReference type="InterPro" id="IPR036691">
    <property type="entry name" value="Endo/exonu/phosph_ase_sf"/>
</dbReference>